<feature type="non-terminal residue" evidence="2">
    <location>
        <position position="1"/>
    </location>
</feature>
<dbReference type="EMBL" id="DVFJ01000037">
    <property type="protein sequence ID" value="HIQ72628.1"/>
    <property type="molecule type" value="Genomic_DNA"/>
</dbReference>
<reference evidence="2" key="2">
    <citation type="journal article" date="2021" name="PeerJ">
        <title>Extensive microbial diversity within the chicken gut microbiome revealed by metagenomics and culture.</title>
        <authorList>
            <person name="Gilroy R."/>
            <person name="Ravi A."/>
            <person name="Getino M."/>
            <person name="Pursley I."/>
            <person name="Horton D.L."/>
            <person name="Alikhan N.F."/>
            <person name="Baker D."/>
            <person name="Gharbi K."/>
            <person name="Hall N."/>
            <person name="Watson M."/>
            <person name="Adriaenssens E.M."/>
            <person name="Foster-Nyarko E."/>
            <person name="Jarju S."/>
            <person name="Secka A."/>
            <person name="Antonio M."/>
            <person name="Oren A."/>
            <person name="Chaudhuri R.R."/>
            <person name="La Ragione R."/>
            <person name="Hildebrand F."/>
            <person name="Pallen M.J."/>
        </authorList>
    </citation>
    <scope>NUCLEOTIDE SEQUENCE</scope>
    <source>
        <strain evidence="2">ChiSxjej2B14-6234</strain>
    </source>
</reference>
<protein>
    <recommendedName>
        <fullName evidence="1">DUF3846 domain-containing protein</fullName>
    </recommendedName>
</protein>
<evidence type="ECO:0000259" key="1">
    <source>
        <dbReference type="Pfam" id="PF12957"/>
    </source>
</evidence>
<organism evidence="2 3">
    <name type="scientific">Candidatus Onthenecus intestinigallinarum</name>
    <dbReference type="NCBI Taxonomy" id="2840875"/>
    <lineage>
        <taxon>Bacteria</taxon>
        <taxon>Bacillati</taxon>
        <taxon>Bacillota</taxon>
        <taxon>Clostridia</taxon>
        <taxon>Eubacteriales</taxon>
        <taxon>Candidatus Onthenecus</taxon>
    </lineage>
</organism>
<reference evidence="2" key="1">
    <citation type="submission" date="2020-10" db="EMBL/GenBank/DDBJ databases">
        <authorList>
            <person name="Gilroy R."/>
        </authorList>
    </citation>
    <scope>NUCLEOTIDE SEQUENCE</scope>
    <source>
        <strain evidence="2">ChiSxjej2B14-6234</strain>
    </source>
</reference>
<gene>
    <name evidence="2" type="ORF">IAB73_10530</name>
</gene>
<sequence length="63" mass="7378">GYELNRQVSRDVIIAGTFFICGLAEDNFTSLPDESMEKYERRFRYPEIFVRTEEGVMAIPLKE</sequence>
<dbReference type="Pfam" id="PF12957">
    <property type="entry name" value="DUF3846"/>
    <property type="match status" value="1"/>
</dbReference>
<dbReference type="Proteomes" id="UP000886887">
    <property type="component" value="Unassembled WGS sequence"/>
</dbReference>
<name>A0A9D0ZDS9_9FIRM</name>
<accession>A0A9D0ZDS9</accession>
<comment type="caution">
    <text evidence="2">The sequence shown here is derived from an EMBL/GenBank/DDBJ whole genome shotgun (WGS) entry which is preliminary data.</text>
</comment>
<evidence type="ECO:0000313" key="3">
    <source>
        <dbReference type="Proteomes" id="UP000886887"/>
    </source>
</evidence>
<proteinExistence type="predicted"/>
<evidence type="ECO:0000313" key="2">
    <source>
        <dbReference type="EMBL" id="HIQ72628.1"/>
    </source>
</evidence>
<dbReference type="AlphaFoldDB" id="A0A9D0ZDS9"/>
<dbReference type="InterPro" id="IPR024559">
    <property type="entry name" value="DUF3846"/>
</dbReference>
<feature type="domain" description="DUF3846" evidence="1">
    <location>
        <begin position="3"/>
        <end position="43"/>
    </location>
</feature>